<reference evidence="2 3" key="1">
    <citation type="submission" date="2020-08" db="EMBL/GenBank/DDBJ databases">
        <title>Genomic Encyclopedia of Type Strains, Phase III (KMG-III): the genomes of soil and plant-associated and newly described type strains.</title>
        <authorList>
            <person name="Whitman W."/>
        </authorList>
    </citation>
    <scope>NUCLEOTIDE SEQUENCE [LARGE SCALE GENOMIC DNA]</scope>
    <source>
        <strain evidence="2 3">CECT 8075</strain>
    </source>
</reference>
<keyword evidence="1" id="KW-0472">Membrane</keyword>
<evidence type="ECO:0000313" key="2">
    <source>
        <dbReference type="EMBL" id="MBB3210176.1"/>
    </source>
</evidence>
<feature type="transmembrane region" description="Helical" evidence="1">
    <location>
        <begin position="178"/>
        <end position="198"/>
    </location>
</feature>
<feature type="transmembrane region" description="Helical" evidence="1">
    <location>
        <begin position="73"/>
        <end position="95"/>
    </location>
</feature>
<feature type="transmembrane region" description="Helical" evidence="1">
    <location>
        <begin position="138"/>
        <end position="158"/>
    </location>
</feature>
<proteinExistence type="predicted"/>
<accession>A0A7W5E4Q7</accession>
<feature type="transmembrane region" description="Helical" evidence="1">
    <location>
        <begin position="101"/>
        <end position="126"/>
    </location>
</feature>
<keyword evidence="3" id="KW-1185">Reference proteome</keyword>
<dbReference type="EMBL" id="JACHXU010000033">
    <property type="protein sequence ID" value="MBB3210176.1"/>
    <property type="molecule type" value="Genomic_DNA"/>
</dbReference>
<dbReference type="Proteomes" id="UP000536179">
    <property type="component" value="Unassembled WGS sequence"/>
</dbReference>
<keyword evidence="1" id="KW-0812">Transmembrane</keyword>
<feature type="transmembrane region" description="Helical" evidence="1">
    <location>
        <begin position="31"/>
        <end position="53"/>
    </location>
</feature>
<organism evidence="2 3">
    <name type="scientific">Aporhodopirellula rubra</name>
    <dbReference type="NCBI Taxonomy" id="980271"/>
    <lineage>
        <taxon>Bacteria</taxon>
        <taxon>Pseudomonadati</taxon>
        <taxon>Planctomycetota</taxon>
        <taxon>Planctomycetia</taxon>
        <taxon>Pirellulales</taxon>
        <taxon>Pirellulaceae</taxon>
        <taxon>Aporhodopirellula</taxon>
    </lineage>
</organism>
<dbReference type="AlphaFoldDB" id="A0A7W5E4Q7"/>
<keyword evidence="1" id="KW-1133">Transmembrane helix</keyword>
<evidence type="ECO:0000313" key="3">
    <source>
        <dbReference type="Proteomes" id="UP000536179"/>
    </source>
</evidence>
<comment type="caution">
    <text evidence="2">The sequence shown here is derived from an EMBL/GenBank/DDBJ whole genome shotgun (WGS) entry which is preliminary data.</text>
</comment>
<name>A0A7W5E4Q7_9BACT</name>
<sequence>MTKNPYDSPLFASVSNNSALVNAPRSTKRPVGVSVLAVLHLLGGLVLFGVQFLMFARLDSMEESLRAMGIPPVLVIVGVMFLSVLTIASGIGMWMGTRWGWWLAAFYYVYGVLRNASALYTVVSMADQLEGTARGPEFYMIKHSVRIVIQSLLLMYFFKGNVLDYFDLSTLKKGKALGILVGICGTIGAALTALTMIFG</sequence>
<gene>
    <name evidence="2" type="ORF">FHS27_006022</name>
</gene>
<protein>
    <submittedName>
        <fullName evidence="2">Uncharacterized protein</fullName>
    </submittedName>
</protein>
<evidence type="ECO:0000256" key="1">
    <source>
        <dbReference type="SAM" id="Phobius"/>
    </source>
</evidence>